<dbReference type="OMA" id="YTDYDYF"/>
<evidence type="ECO:0000256" key="2">
    <source>
        <dbReference type="SAM" id="SignalP"/>
    </source>
</evidence>
<gene>
    <name evidence="3" type="ORF">EAG_13433</name>
</gene>
<dbReference type="EMBL" id="GL435917">
    <property type="protein sequence ID" value="EFN72510.1"/>
    <property type="molecule type" value="Genomic_DNA"/>
</dbReference>
<feature type="compositionally biased region" description="Polar residues" evidence="1">
    <location>
        <begin position="105"/>
        <end position="126"/>
    </location>
</feature>
<proteinExistence type="predicted"/>
<organism evidence="4">
    <name type="scientific">Camponotus floridanus</name>
    <name type="common">Florida carpenter ant</name>
    <dbReference type="NCBI Taxonomy" id="104421"/>
    <lineage>
        <taxon>Eukaryota</taxon>
        <taxon>Metazoa</taxon>
        <taxon>Ecdysozoa</taxon>
        <taxon>Arthropoda</taxon>
        <taxon>Hexapoda</taxon>
        <taxon>Insecta</taxon>
        <taxon>Pterygota</taxon>
        <taxon>Neoptera</taxon>
        <taxon>Endopterygota</taxon>
        <taxon>Hymenoptera</taxon>
        <taxon>Apocrita</taxon>
        <taxon>Aculeata</taxon>
        <taxon>Formicoidea</taxon>
        <taxon>Formicidae</taxon>
        <taxon>Formicinae</taxon>
        <taxon>Camponotus</taxon>
    </lineage>
</organism>
<dbReference type="Proteomes" id="UP000000311">
    <property type="component" value="Unassembled WGS sequence"/>
</dbReference>
<evidence type="ECO:0000313" key="4">
    <source>
        <dbReference type="Proteomes" id="UP000000311"/>
    </source>
</evidence>
<sequence length="205" mass="22396">MLLTLRGLLVIAICRVIAATPALIRPATYDQRQTGDLNVQIALKDLRIVALLDSELLDDYTDYDYFYDYSDFTIKPGGNRPTTSPTTSSTTEKDDITGVSEPLSPLNSTASTTFGNINSTEHSTLSNDEKIPNANPSNGIANLTSIMDNDKSQSSEENEEPEAIVASSAMMKSALRSQKRCKSGYTPNGNGRCRRVSRPWLSLLP</sequence>
<feature type="region of interest" description="Disordered" evidence="1">
    <location>
        <begin position="169"/>
        <end position="198"/>
    </location>
</feature>
<feature type="chain" id="PRO_5003156544" evidence="2">
    <location>
        <begin position="20"/>
        <end position="205"/>
    </location>
</feature>
<name>E2A226_CAMFO</name>
<feature type="signal peptide" evidence="2">
    <location>
        <begin position="1"/>
        <end position="19"/>
    </location>
</feature>
<evidence type="ECO:0000256" key="1">
    <source>
        <dbReference type="SAM" id="MobiDB-lite"/>
    </source>
</evidence>
<dbReference type="OrthoDB" id="6700395at2759"/>
<dbReference type="InParanoid" id="E2A226"/>
<dbReference type="AlphaFoldDB" id="E2A226"/>
<reference evidence="3 4" key="1">
    <citation type="journal article" date="2010" name="Science">
        <title>Genomic comparison of the ants Camponotus floridanus and Harpegnathos saltator.</title>
        <authorList>
            <person name="Bonasio R."/>
            <person name="Zhang G."/>
            <person name="Ye C."/>
            <person name="Mutti N.S."/>
            <person name="Fang X."/>
            <person name="Qin N."/>
            <person name="Donahue G."/>
            <person name="Yang P."/>
            <person name="Li Q."/>
            <person name="Li C."/>
            <person name="Zhang P."/>
            <person name="Huang Z."/>
            <person name="Berger S.L."/>
            <person name="Reinberg D."/>
            <person name="Wang J."/>
            <person name="Liebig J."/>
        </authorList>
    </citation>
    <scope>NUCLEOTIDE SEQUENCE [LARGE SCALE GENOMIC DNA]</scope>
    <source>
        <strain evidence="4">C129</strain>
    </source>
</reference>
<keyword evidence="2" id="KW-0732">Signal</keyword>
<evidence type="ECO:0000313" key="3">
    <source>
        <dbReference type="EMBL" id="EFN72510.1"/>
    </source>
</evidence>
<protein>
    <submittedName>
        <fullName evidence="3">Uncharacterized protein</fullName>
    </submittedName>
</protein>
<feature type="compositionally biased region" description="Low complexity" evidence="1">
    <location>
        <begin position="81"/>
        <end position="90"/>
    </location>
</feature>
<feature type="region of interest" description="Disordered" evidence="1">
    <location>
        <begin position="76"/>
        <end position="145"/>
    </location>
</feature>
<feature type="compositionally biased region" description="Polar residues" evidence="1">
    <location>
        <begin position="134"/>
        <end position="145"/>
    </location>
</feature>
<accession>E2A226</accession>
<keyword evidence="4" id="KW-1185">Reference proteome</keyword>